<evidence type="ECO:0000313" key="2">
    <source>
        <dbReference type="Proteomes" id="UP000683925"/>
    </source>
</evidence>
<dbReference type="OMA" id="WAPEITH"/>
<name>A0A8S1URM4_PAROT</name>
<organism evidence="1 2">
    <name type="scientific">Paramecium octaurelia</name>
    <dbReference type="NCBI Taxonomy" id="43137"/>
    <lineage>
        <taxon>Eukaryota</taxon>
        <taxon>Sar</taxon>
        <taxon>Alveolata</taxon>
        <taxon>Ciliophora</taxon>
        <taxon>Intramacronucleata</taxon>
        <taxon>Oligohymenophorea</taxon>
        <taxon>Peniculida</taxon>
        <taxon>Parameciidae</taxon>
        <taxon>Paramecium</taxon>
    </lineage>
</organism>
<sequence length="158" mass="18432">MSEKNSISIKLVALGDGDVGKHDILLSYIKDKLSKIMSLRSLKIVLFKQLLKARQLIFMGYCRIRNIQQTKVIELCFQNAFTKWYYDLETPELKLVPKIFVGNNKEMRNVANPNHVQYEAAKSKRFLISNQKCRFRENFNSQNASSKKSDGKEKFLMF</sequence>
<gene>
    <name evidence="1" type="ORF">POCTA_138.1.T0510037</name>
</gene>
<reference evidence="1" key="1">
    <citation type="submission" date="2021-01" db="EMBL/GenBank/DDBJ databases">
        <authorList>
            <consortium name="Genoscope - CEA"/>
            <person name="William W."/>
        </authorList>
    </citation>
    <scope>NUCLEOTIDE SEQUENCE</scope>
</reference>
<evidence type="ECO:0000313" key="1">
    <source>
        <dbReference type="EMBL" id="CAD8167958.1"/>
    </source>
</evidence>
<comment type="caution">
    <text evidence="1">The sequence shown here is derived from an EMBL/GenBank/DDBJ whole genome shotgun (WGS) entry which is preliminary data.</text>
</comment>
<dbReference type="AlphaFoldDB" id="A0A8S1URM4"/>
<proteinExistence type="predicted"/>
<accession>A0A8S1URM4</accession>
<dbReference type="OrthoDB" id="8830751at2759"/>
<dbReference type="Proteomes" id="UP000683925">
    <property type="component" value="Unassembled WGS sequence"/>
</dbReference>
<dbReference type="EMBL" id="CAJJDP010000051">
    <property type="protein sequence ID" value="CAD8167958.1"/>
    <property type="molecule type" value="Genomic_DNA"/>
</dbReference>
<protein>
    <submittedName>
        <fullName evidence="1">Uncharacterized protein</fullName>
    </submittedName>
</protein>
<keyword evidence="2" id="KW-1185">Reference proteome</keyword>